<evidence type="ECO:0000256" key="4">
    <source>
        <dbReference type="ARBA" id="ARBA00023163"/>
    </source>
</evidence>
<dbReference type="GO" id="GO:0008270">
    <property type="term" value="F:zinc ion binding"/>
    <property type="evidence" value="ECO:0007669"/>
    <property type="project" value="InterPro"/>
</dbReference>
<gene>
    <name evidence="8" type="ORF">PHISCL_06655</name>
</gene>
<evidence type="ECO:0000313" key="9">
    <source>
        <dbReference type="Proteomes" id="UP000266188"/>
    </source>
</evidence>
<dbReference type="CDD" id="cd12148">
    <property type="entry name" value="fungal_TF_MHR"/>
    <property type="match status" value="1"/>
</dbReference>
<evidence type="ECO:0000256" key="3">
    <source>
        <dbReference type="ARBA" id="ARBA00023125"/>
    </source>
</evidence>
<dbReference type="GO" id="GO:0006351">
    <property type="term" value="P:DNA-templated transcription"/>
    <property type="evidence" value="ECO:0007669"/>
    <property type="project" value="InterPro"/>
</dbReference>
<feature type="domain" description="Xylanolytic transcriptional activator regulatory" evidence="7">
    <location>
        <begin position="65"/>
        <end position="137"/>
    </location>
</feature>
<dbReference type="PANTHER" id="PTHR47171:SF3">
    <property type="entry name" value="FARA-RELATED"/>
    <property type="match status" value="1"/>
</dbReference>
<evidence type="ECO:0000256" key="5">
    <source>
        <dbReference type="ARBA" id="ARBA00023242"/>
    </source>
</evidence>
<dbReference type="InterPro" id="IPR007219">
    <property type="entry name" value="XnlR_reg_dom"/>
</dbReference>
<dbReference type="AlphaFoldDB" id="A0A3A2ZCY0"/>
<dbReference type="EMBL" id="MVGC01000259">
    <property type="protein sequence ID" value="RJE21009.1"/>
    <property type="molecule type" value="Genomic_DNA"/>
</dbReference>
<evidence type="ECO:0000313" key="8">
    <source>
        <dbReference type="EMBL" id="RJE21009.1"/>
    </source>
</evidence>
<evidence type="ECO:0000256" key="6">
    <source>
        <dbReference type="SAM" id="MobiDB-lite"/>
    </source>
</evidence>
<evidence type="ECO:0000256" key="1">
    <source>
        <dbReference type="ARBA" id="ARBA00022833"/>
    </source>
</evidence>
<keyword evidence="2" id="KW-0805">Transcription regulation</keyword>
<dbReference type="GO" id="GO:0003677">
    <property type="term" value="F:DNA binding"/>
    <property type="evidence" value="ECO:0007669"/>
    <property type="project" value="UniProtKB-KW"/>
</dbReference>
<evidence type="ECO:0000259" key="7">
    <source>
        <dbReference type="SMART" id="SM00906"/>
    </source>
</evidence>
<keyword evidence="3" id="KW-0238">DNA-binding</keyword>
<reference evidence="9" key="1">
    <citation type="submission" date="2017-02" db="EMBL/GenBank/DDBJ databases">
        <authorList>
            <person name="Tafer H."/>
            <person name="Lopandic K."/>
        </authorList>
    </citation>
    <scope>NUCLEOTIDE SEQUENCE [LARGE SCALE GENOMIC DNA]</scope>
    <source>
        <strain evidence="9">CBS 366.77</strain>
    </source>
</reference>
<keyword evidence="9" id="KW-1185">Reference proteome</keyword>
<comment type="caution">
    <text evidence="8">The sequence shown here is derived from an EMBL/GenBank/DDBJ whole genome shotgun (WGS) entry which is preliminary data.</text>
</comment>
<organism evidence="8 9">
    <name type="scientific">Aspergillus sclerotialis</name>
    <dbReference type="NCBI Taxonomy" id="2070753"/>
    <lineage>
        <taxon>Eukaryota</taxon>
        <taxon>Fungi</taxon>
        <taxon>Dikarya</taxon>
        <taxon>Ascomycota</taxon>
        <taxon>Pezizomycotina</taxon>
        <taxon>Eurotiomycetes</taxon>
        <taxon>Eurotiomycetidae</taxon>
        <taxon>Eurotiales</taxon>
        <taxon>Aspergillaceae</taxon>
        <taxon>Aspergillus</taxon>
        <taxon>Aspergillus subgen. Polypaecilum</taxon>
    </lineage>
</organism>
<name>A0A3A2ZCY0_9EURO</name>
<keyword evidence="5" id="KW-0539">Nucleus</keyword>
<keyword evidence="4" id="KW-0804">Transcription</keyword>
<keyword evidence="1" id="KW-0862">Zinc</keyword>
<accession>A0A3A2ZCY0</accession>
<sequence length="471" mass="53781">MTASRFYAPPDELDSESIVTPRTFYKKAKALYDSGYEVDQIAVLQAVALMGIYWDGPDDLTENGLFYWSRLGIVLAQSYGLHQSENSKHLSRSEQGLRKRIWWTLYTRDRAVATAFGRPLHIDLADCTIEPLTENDFVEYDEQSHLEYQPDILHVQFFMQYIKLCQLMEIGLCLTLSSRSSKEDQTTKAAHCELGLNEWLESCPVELCWRQSRHSFWAALLHSTFNTIICQMHLLQVPHSSEESQRSAFNAASTIISIMEALQFNKELQYSPSFIICHALVSFATLKSQMNTSIPSLLHSIKLKLDENLDILRELSKTWPIATMFLELFQTIVNKGEFDRALSLAVEGCQKRVYGDEASGDRSRPRKVFKRATTKQVVLPENRVVLQVLQRGPQKRQPSQLRSHKPASPDQEVEFTPETQLLEFAPGNKSSVALDEMGFSWDNADPSIILQNMHEFARTGELTTLNKNEMS</sequence>
<protein>
    <recommendedName>
        <fullName evidence="7">Xylanolytic transcriptional activator regulatory domain-containing protein</fullName>
    </recommendedName>
</protein>
<dbReference type="PANTHER" id="PTHR47171">
    <property type="entry name" value="FARA-RELATED"/>
    <property type="match status" value="1"/>
</dbReference>
<dbReference type="OrthoDB" id="5121955at2759"/>
<dbReference type="SMART" id="SM00906">
    <property type="entry name" value="Fungal_trans"/>
    <property type="match status" value="1"/>
</dbReference>
<evidence type="ECO:0000256" key="2">
    <source>
        <dbReference type="ARBA" id="ARBA00023015"/>
    </source>
</evidence>
<dbReference type="InterPro" id="IPR052073">
    <property type="entry name" value="Amide_Lactam_Regulators"/>
</dbReference>
<proteinExistence type="predicted"/>
<dbReference type="Proteomes" id="UP000266188">
    <property type="component" value="Unassembled WGS sequence"/>
</dbReference>
<feature type="region of interest" description="Disordered" evidence="6">
    <location>
        <begin position="390"/>
        <end position="413"/>
    </location>
</feature>
<dbReference type="Pfam" id="PF04082">
    <property type="entry name" value="Fungal_trans"/>
    <property type="match status" value="1"/>
</dbReference>
<dbReference type="STRING" id="2070753.A0A3A2ZCY0"/>